<dbReference type="Gene3D" id="3.40.50.10790">
    <property type="entry name" value="S-adenosyl-l-methionine hydroxide adenosyltransferase, N-terminal"/>
    <property type="match status" value="1"/>
</dbReference>
<dbReference type="AlphaFoldDB" id="A0A7D6F3A0"/>
<keyword evidence="1" id="KW-0949">S-adenosyl-L-methionine</keyword>
<dbReference type="Pfam" id="PF20257">
    <property type="entry name" value="SAM_HAT_C"/>
    <property type="match status" value="1"/>
</dbReference>
<dbReference type="Proteomes" id="UP000261812">
    <property type="component" value="Chromosome"/>
</dbReference>
<dbReference type="PANTHER" id="PTHR35092">
    <property type="entry name" value="CHLORINASE MJ1651"/>
    <property type="match status" value="1"/>
</dbReference>
<comment type="similarity">
    <text evidence="2">Belongs to the SAM hydrolase / SAM-dependent halogenase family.</text>
</comment>
<dbReference type="InterPro" id="IPR046470">
    <property type="entry name" value="SAM_HAT_C"/>
</dbReference>
<dbReference type="Pfam" id="PF01887">
    <property type="entry name" value="SAM_HAT_N"/>
    <property type="match status" value="1"/>
</dbReference>
<dbReference type="InterPro" id="IPR002747">
    <property type="entry name" value="SAM_OH_AdoTrfase"/>
</dbReference>
<dbReference type="PANTHER" id="PTHR35092:SF1">
    <property type="entry name" value="CHLORINASE MJ1651"/>
    <property type="match status" value="1"/>
</dbReference>
<feature type="domain" description="S-adenosyl-l-methionine hydroxide adenosyltransferase C-terminal" evidence="4">
    <location>
        <begin position="176"/>
        <end position="254"/>
    </location>
</feature>
<accession>A0A7D6F3A0</accession>
<sequence length="258" mass="28059">MARCITLLTDFGHQDVYVGVMKGVICRIHPQAQVIDLCHDIPPQDCRTASFQLLQAVPYFPPETVHLVVVDPGVGTSRRAIALDLGIGYCVGPDNGVFSQVCDRYPPRRVVELTQPQFWRTPNPSATFHGRDIFAPVAAHLAAGTDLTRLGAAIDPDSLVRLPHLTYEITPRGIQGWVQAIDHFGNVITTLPATLLAKGYQQIEIQGQRIPLVHTYGDAPRQHLVALVGSHGFIELAVNGGSAQLLLGCQNGDALWLV</sequence>
<organism evidence="5 6">
    <name type="scientific">Thermosynechococcus sichuanensis E542</name>
    <dbReference type="NCBI Taxonomy" id="2016101"/>
    <lineage>
        <taxon>Bacteria</taxon>
        <taxon>Bacillati</taxon>
        <taxon>Cyanobacteriota</taxon>
        <taxon>Cyanophyceae</taxon>
        <taxon>Acaryochloridales</taxon>
        <taxon>Thermosynechococcaceae</taxon>
        <taxon>Thermosynechococcus</taxon>
        <taxon>Thermosynechococcus sichuanensis</taxon>
    </lineage>
</organism>
<name>A0A7D6F3A0_9CYAN</name>
<protein>
    <submittedName>
        <fullName evidence="5">SAM-dependent chlorinase/fluorinase</fullName>
    </submittedName>
</protein>
<dbReference type="RefSeq" id="WP_181494398.1">
    <property type="nucleotide sequence ID" value="NZ_CP032152.1"/>
</dbReference>
<proteinExistence type="inferred from homology"/>
<evidence type="ECO:0000313" key="6">
    <source>
        <dbReference type="Proteomes" id="UP000261812"/>
    </source>
</evidence>
<evidence type="ECO:0000256" key="2">
    <source>
        <dbReference type="ARBA" id="ARBA00024035"/>
    </source>
</evidence>
<evidence type="ECO:0000259" key="3">
    <source>
        <dbReference type="Pfam" id="PF01887"/>
    </source>
</evidence>
<gene>
    <name evidence="5" type="ORF">D3A95_07275</name>
</gene>
<evidence type="ECO:0000313" key="5">
    <source>
        <dbReference type="EMBL" id="QLL29200.1"/>
    </source>
</evidence>
<evidence type="ECO:0000256" key="1">
    <source>
        <dbReference type="ARBA" id="ARBA00022691"/>
    </source>
</evidence>
<dbReference type="KEGG" id="tsq:D3A95_07275"/>
<evidence type="ECO:0000259" key="4">
    <source>
        <dbReference type="Pfam" id="PF20257"/>
    </source>
</evidence>
<feature type="domain" description="S-adenosyl-l-methionine hydroxide adenosyltransferase N-terminal" evidence="3">
    <location>
        <begin position="5"/>
        <end position="151"/>
    </location>
</feature>
<dbReference type="SUPFAM" id="SSF101852">
    <property type="entry name" value="Bacterial fluorinating enzyme, C-terminal domain"/>
    <property type="match status" value="1"/>
</dbReference>
<dbReference type="InterPro" id="IPR046469">
    <property type="entry name" value="SAM_HAT_N"/>
</dbReference>
<dbReference type="Gene3D" id="2.40.30.90">
    <property type="entry name" value="Bacterial fluorinating enzyme like"/>
    <property type="match status" value="1"/>
</dbReference>
<dbReference type="EMBL" id="CP032152">
    <property type="protein sequence ID" value="QLL29200.1"/>
    <property type="molecule type" value="Genomic_DNA"/>
</dbReference>
<dbReference type="SUPFAM" id="SSF102522">
    <property type="entry name" value="Bacterial fluorinating enzyme, N-terminal domain"/>
    <property type="match status" value="1"/>
</dbReference>
<dbReference type="PIRSF" id="PIRSF006779">
    <property type="entry name" value="UCP006779"/>
    <property type="match status" value="1"/>
</dbReference>
<dbReference type="InterPro" id="IPR023227">
    <property type="entry name" value="SAM_OH_AdoTrfase_C_sf"/>
</dbReference>
<reference evidence="6" key="1">
    <citation type="submission" date="2018-09" db="EMBL/GenBank/DDBJ databases">
        <title>Complete genome sequence of thermophilic cyanobacteria strain Thermosynechococcus elongatus PKUAC-SCTE542.</title>
        <authorList>
            <person name="Liang Y."/>
            <person name="Tang J."/>
            <person name="Daroch M."/>
        </authorList>
    </citation>
    <scope>NUCLEOTIDE SEQUENCE [LARGE SCALE GENOMIC DNA]</scope>
    <source>
        <strain evidence="6">E542</strain>
    </source>
</reference>
<dbReference type="InterPro" id="IPR023228">
    <property type="entry name" value="SAM_OH_AdoTrfase_N_sf"/>
</dbReference>
<keyword evidence="6" id="KW-1185">Reference proteome</keyword>